<organism evidence="1 2">
    <name type="scientific">Orbilia oligospora</name>
    <name type="common">Nematode-trapping fungus</name>
    <name type="synonym">Arthrobotrys oligospora</name>
    <dbReference type="NCBI Taxonomy" id="2813651"/>
    <lineage>
        <taxon>Eukaryota</taxon>
        <taxon>Fungi</taxon>
        <taxon>Dikarya</taxon>
        <taxon>Ascomycota</taxon>
        <taxon>Pezizomycotina</taxon>
        <taxon>Orbiliomycetes</taxon>
        <taxon>Orbiliales</taxon>
        <taxon>Orbiliaceae</taxon>
        <taxon>Orbilia</taxon>
    </lineage>
</organism>
<sequence>NHLYRPAEVMQHKILQIEDLSMRLHSNSHTGSPALYFCDTEGLLQMEAQIAHTPLIKQLSLIAAPSRLPNLLHIELP</sequence>
<protein>
    <submittedName>
        <fullName evidence="1">Uncharacterized protein</fullName>
    </submittedName>
</protein>
<dbReference type="Proteomes" id="UP000475325">
    <property type="component" value="Unassembled WGS sequence"/>
</dbReference>
<evidence type="ECO:0000313" key="2">
    <source>
        <dbReference type="Proteomes" id="UP000475325"/>
    </source>
</evidence>
<dbReference type="AlphaFoldDB" id="A0A7C8IYE7"/>
<accession>A0A7C8IYE7</accession>
<evidence type="ECO:0000313" key="1">
    <source>
        <dbReference type="EMBL" id="KAF3077737.1"/>
    </source>
</evidence>
<dbReference type="EMBL" id="WIQW01000249">
    <property type="protein sequence ID" value="KAF3077737.1"/>
    <property type="molecule type" value="Genomic_DNA"/>
</dbReference>
<feature type="non-terminal residue" evidence="1">
    <location>
        <position position="1"/>
    </location>
</feature>
<comment type="caution">
    <text evidence="1">The sequence shown here is derived from an EMBL/GenBank/DDBJ whole genome shotgun (WGS) entry which is preliminary data.</text>
</comment>
<reference evidence="1 2" key="1">
    <citation type="submission" date="2019-06" db="EMBL/GenBank/DDBJ databases">
        <authorList>
            <person name="Palmer J.M."/>
        </authorList>
    </citation>
    <scope>NUCLEOTIDE SEQUENCE [LARGE SCALE GENOMIC DNA]</scope>
    <source>
        <strain evidence="1 2">TWF102</strain>
    </source>
</reference>
<gene>
    <name evidence="1" type="ORF">TWF102_005047</name>
</gene>
<proteinExistence type="predicted"/>
<name>A0A7C8IYE7_ORBOL</name>